<name>A0AAW0UBJ9_SCYPA</name>
<reference evidence="2 3" key="1">
    <citation type="submission" date="2023-03" db="EMBL/GenBank/DDBJ databases">
        <title>High-quality genome of Scylla paramamosain provides insights in environmental adaptation.</title>
        <authorList>
            <person name="Zhang L."/>
        </authorList>
    </citation>
    <scope>NUCLEOTIDE SEQUENCE [LARGE SCALE GENOMIC DNA]</scope>
    <source>
        <strain evidence="2">LZ_2023a</strain>
        <tissue evidence="2">Muscle</tissue>
    </source>
</reference>
<comment type="caution">
    <text evidence="2">The sequence shown here is derived from an EMBL/GenBank/DDBJ whole genome shotgun (WGS) entry which is preliminary data.</text>
</comment>
<evidence type="ECO:0000313" key="3">
    <source>
        <dbReference type="Proteomes" id="UP001487740"/>
    </source>
</evidence>
<organism evidence="2 3">
    <name type="scientific">Scylla paramamosain</name>
    <name type="common">Mud crab</name>
    <dbReference type="NCBI Taxonomy" id="85552"/>
    <lineage>
        <taxon>Eukaryota</taxon>
        <taxon>Metazoa</taxon>
        <taxon>Ecdysozoa</taxon>
        <taxon>Arthropoda</taxon>
        <taxon>Crustacea</taxon>
        <taxon>Multicrustacea</taxon>
        <taxon>Malacostraca</taxon>
        <taxon>Eumalacostraca</taxon>
        <taxon>Eucarida</taxon>
        <taxon>Decapoda</taxon>
        <taxon>Pleocyemata</taxon>
        <taxon>Brachyura</taxon>
        <taxon>Eubrachyura</taxon>
        <taxon>Portunoidea</taxon>
        <taxon>Portunidae</taxon>
        <taxon>Portuninae</taxon>
        <taxon>Scylla</taxon>
    </lineage>
</organism>
<feature type="region of interest" description="Disordered" evidence="1">
    <location>
        <begin position="155"/>
        <end position="202"/>
    </location>
</feature>
<feature type="compositionally biased region" description="Low complexity" evidence="1">
    <location>
        <begin position="174"/>
        <end position="200"/>
    </location>
</feature>
<protein>
    <submittedName>
        <fullName evidence="2">Uncharacterized protein</fullName>
    </submittedName>
</protein>
<dbReference type="AlphaFoldDB" id="A0AAW0UBJ9"/>
<sequence length="341" mass="37563">MRTFACTLKKAWDTTAWTELAFKGFVKSGIYPFNPEIVLNSDKLKPSCSFSSADPVNSPNSPSSGTTVLPACTPTTSTTLPSASQVAECKFLRPEQGIPTPSAFSNIFELIKFNLSLGEEIALKFMKQYKELYDMEDPLYEEWKVLEKILQPAPQSLPSTSQSVPQFLPSTSKPAPQSLPSTSQPSPQFPPSTSQPAPQFLPSTCQNSKIIDDYLTLPSFQKKKRIEKDHCSITILNNCQTPSSHHFTSHESQAGSGDQGSLWGRCEPGREICSSRRGVAGEAWRRLQCCPREAPVLTFNHAGEALQLPNEADVSRPATTATFLRVKSSTQSLLEWTRAQV</sequence>
<keyword evidence="3" id="KW-1185">Reference proteome</keyword>
<evidence type="ECO:0000256" key="1">
    <source>
        <dbReference type="SAM" id="MobiDB-lite"/>
    </source>
</evidence>
<gene>
    <name evidence="2" type="ORF">O3P69_005148</name>
</gene>
<dbReference type="Proteomes" id="UP001487740">
    <property type="component" value="Unassembled WGS sequence"/>
</dbReference>
<evidence type="ECO:0000313" key="2">
    <source>
        <dbReference type="EMBL" id="KAK8396954.1"/>
    </source>
</evidence>
<dbReference type="EMBL" id="JARAKH010000015">
    <property type="protein sequence ID" value="KAK8396954.1"/>
    <property type="molecule type" value="Genomic_DNA"/>
</dbReference>
<feature type="compositionally biased region" description="Polar residues" evidence="1">
    <location>
        <begin position="155"/>
        <end position="173"/>
    </location>
</feature>
<proteinExistence type="predicted"/>
<accession>A0AAW0UBJ9</accession>